<proteinExistence type="inferred from homology"/>
<protein>
    <submittedName>
        <fullName evidence="6">Dmn protein</fullName>
    </submittedName>
</protein>
<organism evidence="6">
    <name type="scientific">Fopius arisanus</name>
    <dbReference type="NCBI Taxonomy" id="64838"/>
    <lineage>
        <taxon>Eukaryota</taxon>
        <taxon>Metazoa</taxon>
        <taxon>Ecdysozoa</taxon>
        <taxon>Arthropoda</taxon>
        <taxon>Hexapoda</taxon>
        <taxon>Insecta</taxon>
        <taxon>Pterygota</taxon>
        <taxon>Neoptera</taxon>
        <taxon>Endopterygota</taxon>
        <taxon>Hymenoptera</taxon>
        <taxon>Apocrita</taxon>
        <taxon>Ichneumonoidea</taxon>
        <taxon>Braconidae</taxon>
        <taxon>Opiinae</taxon>
        <taxon>Fopius</taxon>
    </lineage>
</organism>
<dbReference type="GO" id="GO:0030286">
    <property type="term" value="C:dynein complex"/>
    <property type="evidence" value="ECO:0007669"/>
    <property type="project" value="UniProtKB-KW"/>
</dbReference>
<name>A0A0C9QUY4_9HYME</name>
<gene>
    <name evidence="6" type="primary">Dmn</name>
    <name evidence="6" type="ORF">g.40514</name>
</gene>
<dbReference type="Pfam" id="PF04912">
    <property type="entry name" value="Dynamitin"/>
    <property type="match status" value="1"/>
</dbReference>
<dbReference type="AlphaFoldDB" id="A0A0C9QUY4"/>
<evidence type="ECO:0000256" key="3">
    <source>
        <dbReference type="ARBA" id="ARBA00022490"/>
    </source>
</evidence>
<dbReference type="EMBL" id="GBYB01007569">
    <property type="protein sequence ID" value="JAG77336.1"/>
    <property type="molecule type" value="Transcribed_RNA"/>
</dbReference>
<evidence type="ECO:0000256" key="1">
    <source>
        <dbReference type="ARBA" id="ARBA00004496"/>
    </source>
</evidence>
<evidence type="ECO:0000256" key="2">
    <source>
        <dbReference type="ARBA" id="ARBA00006176"/>
    </source>
</evidence>
<reference evidence="6" key="1">
    <citation type="submission" date="2015-01" db="EMBL/GenBank/DDBJ databases">
        <title>Transcriptome Assembly of Fopius arisanus.</title>
        <authorList>
            <person name="Geib S."/>
        </authorList>
    </citation>
    <scope>NUCLEOTIDE SEQUENCE</scope>
</reference>
<accession>A0A0C9QUY4</accession>
<feature type="coiled-coil region" evidence="5">
    <location>
        <begin position="98"/>
        <end position="132"/>
    </location>
</feature>
<keyword evidence="3" id="KW-0963">Cytoplasm</keyword>
<dbReference type="GO" id="GO:0007017">
    <property type="term" value="P:microtubule-based process"/>
    <property type="evidence" value="ECO:0007669"/>
    <property type="project" value="InterPro"/>
</dbReference>
<keyword evidence="4" id="KW-0243">Dynein</keyword>
<evidence type="ECO:0000313" key="6">
    <source>
        <dbReference type="EMBL" id="JAG77336.1"/>
    </source>
</evidence>
<comment type="subcellular location">
    <subcellularLocation>
        <location evidence="1">Cytoplasm</location>
    </subcellularLocation>
</comment>
<evidence type="ECO:0000256" key="4">
    <source>
        <dbReference type="ARBA" id="ARBA00023017"/>
    </source>
</evidence>
<evidence type="ECO:0000256" key="5">
    <source>
        <dbReference type="SAM" id="Coils"/>
    </source>
</evidence>
<dbReference type="GO" id="GO:0005737">
    <property type="term" value="C:cytoplasm"/>
    <property type="evidence" value="ECO:0007669"/>
    <property type="project" value="UniProtKB-SubCell"/>
</dbReference>
<dbReference type="PANTHER" id="PTHR15346">
    <property type="entry name" value="DYNACTIN SUBUNIT"/>
    <property type="match status" value="1"/>
</dbReference>
<comment type="similarity">
    <text evidence="2">Belongs to the dynactin subunit 2 family.</text>
</comment>
<keyword evidence="5" id="KW-0175">Coiled coil</keyword>
<sequence>MADSKYADLPGIAYNQVDVYETTDLPESDQFSTYSEDESEAIEKLHINATEAFGKFKGKHVVTTGVDFSDRISIRNRTGFGVWELPGDGEKETPMHKYQRLQCEIKELYDEVSQIKEKAQQKEEERNAADILSHVEEAGKQLNSLKLYDCLGADLVTTLMDPQGGRLKQLETQIEQFKSAGIPDKERTGAPGEADGAKGVLKYEMMYLPEKARMQEVARVSNLEQRLAKLESVIGTSDDKLSKFTQNFKSQGIAESIQKLAAKSSLLDSSQIEAMENRISVLAHRMDAVAQKKSAISPEADRDQKISEMYEIVKKTETISQVMPQIVDRMIALNTVHHRAGEFSQSLAQLEELQNQISNSLESNKSVLKGVQESFAMNLQVIQKNIGALEERVSKLKK</sequence>
<dbReference type="GO" id="GO:0005869">
    <property type="term" value="C:dynactin complex"/>
    <property type="evidence" value="ECO:0007669"/>
    <property type="project" value="InterPro"/>
</dbReference>
<dbReference type="InterPro" id="IPR028133">
    <property type="entry name" value="Dynamitin"/>
</dbReference>